<comment type="similarity">
    <text evidence="1">Belongs to the short-chain dehydrogenases/reductases (SDR) family.</text>
</comment>
<comment type="caution">
    <text evidence="3">The sequence shown here is derived from an EMBL/GenBank/DDBJ whole genome shotgun (WGS) entry which is preliminary data.</text>
</comment>
<gene>
    <name evidence="3" type="ORF">EHYA_03626</name>
</gene>
<dbReference type="Pfam" id="PF13561">
    <property type="entry name" value="adh_short_C2"/>
    <property type="match status" value="1"/>
</dbReference>
<dbReference type="PROSITE" id="PS00061">
    <property type="entry name" value="ADH_SHORT"/>
    <property type="match status" value="1"/>
</dbReference>
<dbReference type="Gene3D" id="3.40.50.720">
    <property type="entry name" value="NAD(P)-binding Rossmann-like Domain"/>
    <property type="match status" value="1"/>
</dbReference>
<reference evidence="3 4" key="1">
    <citation type="submission" date="2018-12" db="EMBL/GenBank/DDBJ databases">
        <title>Draft genome sequence of Embleya hyalina NBRC 13850T.</title>
        <authorList>
            <person name="Komaki H."/>
            <person name="Hosoyama A."/>
            <person name="Kimura A."/>
            <person name="Ichikawa N."/>
            <person name="Tamura T."/>
        </authorList>
    </citation>
    <scope>NUCLEOTIDE SEQUENCE [LARGE SCALE GENOMIC DNA]</scope>
    <source>
        <strain evidence="3 4">NBRC 13850</strain>
    </source>
</reference>
<keyword evidence="2" id="KW-0560">Oxidoreductase</keyword>
<accession>A0A401YMV9</accession>
<dbReference type="PRINTS" id="PR00081">
    <property type="entry name" value="GDHRDH"/>
</dbReference>
<proteinExistence type="inferred from homology"/>
<evidence type="ECO:0000313" key="3">
    <source>
        <dbReference type="EMBL" id="GCD95942.1"/>
    </source>
</evidence>
<dbReference type="Proteomes" id="UP000286931">
    <property type="component" value="Unassembled WGS sequence"/>
</dbReference>
<dbReference type="GO" id="GO:0016491">
    <property type="term" value="F:oxidoreductase activity"/>
    <property type="evidence" value="ECO:0007669"/>
    <property type="project" value="UniProtKB-KW"/>
</dbReference>
<dbReference type="AlphaFoldDB" id="A0A401YMV9"/>
<dbReference type="InterPro" id="IPR002347">
    <property type="entry name" value="SDR_fam"/>
</dbReference>
<keyword evidence="4" id="KW-1185">Reference proteome</keyword>
<evidence type="ECO:0000256" key="1">
    <source>
        <dbReference type="ARBA" id="ARBA00006484"/>
    </source>
</evidence>
<name>A0A401YMV9_9ACTN</name>
<evidence type="ECO:0000256" key="2">
    <source>
        <dbReference type="ARBA" id="ARBA00023002"/>
    </source>
</evidence>
<dbReference type="InterPro" id="IPR036291">
    <property type="entry name" value="NAD(P)-bd_dom_sf"/>
</dbReference>
<evidence type="ECO:0000313" key="4">
    <source>
        <dbReference type="Proteomes" id="UP000286931"/>
    </source>
</evidence>
<dbReference type="PANTHER" id="PTHR24321">
    <property type="entry name" value="DEHYDROGENASES, SHORT CHAIN"/>
    <property type="match status" value="1"/>
</dbReference>
<dbReference type="SUPFAM" id="SSF51735">
    <property type="entry name" value="NAD(P)-binding Rossmann-fold domains"/>
    <property type="match status" value="1"/>
</dbReference>
<dbReference type="PANTHER" id="PTHR24321:SF8">
    <property type="entry name" value="ESTRADIOL 17-BETA-DEHYDROGENASE 8-RELATED"/>
    <property type="match status" value="1"/>
</dbReference>
<dbReference type="RefSeq" id="WP_126638040.1">
    <property type="nucleotide sequence ID" value="NZ_BIFH01000019.1"/>
</dbReference>
<dbReference type="NCBIfam" id="NF005559">
    <property type="entry name" value="PRK07231.1"/>
    <property type="match status" value="1"/>
</dbReference>
<sequence length="260" mass="26430">MYDLAGKVALVTGAAQGQGAAEARLFVACGASVMLADVLVEQGAALADELGDRAAFVRLDVADERDWATAVDATVSRFGGIDVLVNNAAAMRIVALEDETAADFRRILDVNLLGPFLGIRAVAPHMRAAGGGSIVNIASVSGVQAQAWASAYSASKWGVRGLTRTAALELGEAGIRVNAIVPGAIHTAMLPGDRSGSAQDTRFARLPLGRAGEPDEIAHMAAFLASPGASYATGADFTVDGGLLAGPAAAPRPAGPLTFH</sequence>
<dbReference type="FunFam" id="3.40.50.720:FF:000084">
    <property type="entry name" value="Short-chain dehydrogenase reductase"/>
    <property type="match status" value="1"/>
</dbReference>
<dbReference type="InterPro" id="IPR020904">
    <property type="entry name" value="Sc_DH/Rdtase_CS"/>
</dbReference>
<protein>
    <submittedName>
        <fullName evidence="3">3-alpha-hydroxysteroid dehydrogenase</fullName>
    </submittedName>
</protein>
<dbReference type="OrthoDB" id="4380821at2"/>
<organism evidence="3 4">
    <name type="scientific">Embleya hyalina</name>
    <dbReference type="NCBI Taxonomy" id="516124"/>
    <lineage>
        <taxon>Bacteria</taxon>
        <taxon>Bacillati</taxon>
        <taxon>Actinomycetota</taxon>
        <taxon>Actinomycetes</taxon>
        <taxon>Kitasatosporales</taxon>
        <taxon>Streptomycetaceae</taxon>
        <taxon>Embleya</taxon>
    </lineage>
</organism>
<dbReference type="EMBL" id="BIFH01000019">
    <property type="protein sequence ID" value="GCD95942.1"/>
    <property type="molecule type" value="Genomic_DNA"/>
</dbReference>
<dbReference type="PRINTS" id="PR00080">
    <property type="entry name" value="SDRFAMILY"/>
</dbReference>